<organism evidence="1 2">
    <name type="scientific">Candidatus Promineifilum breve</name>
    <dbReference type="NCBI Taxonomy" id="1806508"/>
    <lineage>
        <taxon>Bacteria</taxon>
        <taxon>Bacillati</taxon>
        <taxon>Chloroflexota</taxon>
        <taxon>Ardenticatenia</taxon>
        <taxon>Candidatus Promineifilales</taxon>
        <taxon>Candidatus Promineifilaceae</taxon>
        <taxon>Candidatus Promineifilum</taxon>
    </lineage>
</organism>
<dbReference type="AlphaFoldDB" id="A0A160T6D6"/>
<reference evidence="1" key="1">
    <citation type="submission" date="2016-01" db="EMBL/GenBank/DDBJ databases">
        <authorList>
            <person name="Mcilroy J.S."/>
            <person name="Karst M S."/>
            <person name="Albertsen M."/>
        </authorList>
    </citation>
    <scope>NUCLEOTIDE SEQUENCE</scope>
    <source>
        <strain evidence="1">Cfx-K</strain>
    </source>
</reference>
<evidence type="ECO:0008006" key="3">
    <source>
        <dbReference type="Google" id="ProtNLM"/>
    </source>
</evidence>
<name>A0A160T6D6_9CHLR</name>
<proteinExistence type="predicted"/>
<dbReference type="Proteomes" id="UP000215027">
    <property type="component" value="Chromosome I"/>
</dbReference>
<keyword evidence="2" id="KW-1185">Reference proteome</keyword>
<evidence type="ECO:0000313" key="1">
    <source>
        <dbReference type="EMBL" id="CUS05099.2"/>
    </source>
</evidence>
<gene>
    <name evidence="1" type="ORF">CFX0092_A3221</name>
</gene>
<accession>A0A160T6D6</accession>
<protein>
    <recommendedName>
        <fullName evidence="3">Cadherin domain-containing protein</fullName>
    </recommendedName>
</protein>
<dbReference type="Gene3D" id="2.60.120.380">
    <property type="match status" value="1"/>
</dbReference>
<dbReference type="PANTHER" id="PTHR14139">
    <property type="entry name" value="CALSYNTENIN"/>
    <property type="match status" value="1"/>
</dbReference>
<dbReference type="KEGG" id="pbf:CFX0092_A3221"/>
<evidence type="ECO:0000313" key="2">
    <source>
        <dbReference type="Proteomes" id="UP000215027"/>
    </source>
</evidence>
<dbReference type="PANTHER" id="PTHR14139:SF2">
    <property type="entry name" value="CALSYNTENIN-1"/>
    <property type="match status" value="1"/>
</dbReference>
<dbReference type="EMBL" id="LN890655">
    <property type="protein sequence ID" value="CUS05099.2"/>
    <property type="molecule type" value="Genomic_DNA"/>
</dbReference>
<sequence length="1036" mass="107645">MSECNVMNTNKRRSRVWLWLLPLIVLAYQVAIVAAAAVPPTLDLNGDAPGADFSATFTEDEGAEAIVSVTGLTIDNGEDTTLTAAKATLTNMPDTVHESLAANAGATGLTVQYAEESGQLTIKGSASVDAYKEVLRTLTYHNTSQSPDFADRIVLVTVSDGQMTSLPATSTVAINAVNDAPVLDNSGEMTLVAINEDETASAGNSVMTIIKSAETGGEDRITDADEGSPEGIAVIETGSANGVWQYSITAGASWLPFDAVSNTSAVLLDGAARIRFVPNPNFSGSAGFSFRAWDQSGGRPNGSTGIDVSLNGGITPFSAESEMVTINILTANDLPLVDLNGPAADSDYATQFYESGAPAPIADPAATVSDEDHASLASLIVTLTNRPDGAAESLAATTTGTNITAAPYDPATGRLVLTGPDTTANFQQVVRLIAYNNTSVGPATVVRSVTVVANDGVNDGPVATSTIAVHPVNSAPVLAPAALALGNVAEDTTQPAGAMIAQLLAAAGDPITDADTGAQEGIAIIGADSVHGQWQYATANPPAGAADWLPVAPVSPTAALLLTDTSWLRFVPAPNYAGQSGNLTFRAWDRTSGANGLRDVDVSANGGTTAFSVNSGTLAAVVTPTNDLPIVAGLPAAPLLYVEDDDPMLLAGSTLTISDVDNTLLSSATVRLTNPLDGDAEWLLATTDGLGITAAYADGVLQLTGAASPAAYQQVLRSVSYWNASQDPSPDDRLIEFSAADNVSSGPTAGLVVQVQPVNDPPEIDLDGVGPGLDFVTTFFINRGPVLVSAQSMTVTDIDNTTLKSATVRITNPQDGQAEILAADITGVSNIKVSYDLAGNTLTLNGVDSLANYQRVLRTVTYNNTLPQPDTATRQIEFILADSAGVSDARRTSLTFAVAPNARLLLPMVTWAYPRSEEPNDTCAQALGLMLNNDQSFQADDENDWFYFDLPAAADVVVEMHDFTPLTGQIVVAAESEPGQGCKNPRFLANNGSSDSDKFVPLGQQPAGRYYVWVINDGLQSAEAIYRLYIRAVPPA</sequence>